<proteinExistence type="predicted"/>
<comment type="caution">
    <text evidence="2">The sequence shown here is derived from an EMBL/GenBank/DDBJ whole genome shotgun (WGS) entry which is preliminary data.</text>
</comment>
<dbReference type="RefSeq" id="WP_135963105.1">
    <property type="nucleotide sequence ID" value="NZ_SRXT01000002.1"/>
</dbReference>
<protein>
    <recommendedName>
        <fullName evidence="4">DUF4139 domain-containing protein</fullName>
    </recommendedName>
</protein>
<evidence type="ECO:0000256" key="1">
    <source>
        <dbReference type="SAM" id="SignalP"/>
    </source>
</evidence>
<sequence length="526" mass="56259">MRRLLLVLSLLSTASPAAAQALVESDRIDAVSVTLYRDPGRGAGAIPAGGWPGGYALVTETRTIRVPAGKSVIRFVGVSEGMMPETAIVTGLPQQVGEKNRDARLLSPAALIDAYLKRRVTIRRTNRATGKVTEGEAIIQSGPGGGVLLTTESGVEALGCSGLPEALRYPGVPADLSAKPTLSVTTDSAADATVTVQLSYLAQGFDWSANYVAQVAEDGETLDLFAWLTVANGGSQGFAGARANAVAGAPNKEAAAVLPKGPVPELHLRCWPMDTTSTYPRWSVERMPPTVDGIMAEDVGSFDDIVVSGMRRRAPMMVAAPAPAPVPVMMAQQEELGDLKLYRIPEPVTVAAQSRKQVAMIDRKKVGFARVYTGVFRQFGYSPSSGVAPNFEAARILRTRNVDEQGLGLPLPAGRVAVFERAREETLLVGESNLGDRAIGEEVEFATGQSSDLRYTIVPRPPSKKRQPFVVEVTNARATPETFEMPIPYKLATDATLIERKGVKTWRVVVPANGTARLEFALRLER</sequence>
<gene>
    <name evidence="2" type="ORF">E5A73_07265</name>
</gene>
<dbReference type="Proteomes" id="UP000306147">
    <property type="component" value="Unassembled WGS sequence"/>
</dbReference>
<keyword evidence="3" id="KW-1185">Reference proteome</keyword>
<dbReference type="PANTHER" id="PTHR38075:SF1">
    <property type="entry name" value="DUF4139 DOMAIN-CONTAINING PROTEIN"/>
    <property type="match status" value="1"/>
</dbReference>
<accession>A0A4S1XGH4</accession>
<organism evidence="2 3">
    <name type="scientific">Sphingomonas gei</name>
    <dbReference type="NCBI Taxonomy" id="1395960"/>
    <lineage>
        <taxon>Bacteria</taxon>
        <taxon>Pseudomonadati</taxon>
        <taxon>Pseudomonadota</taxon>
        <taxon>Alphaproteobacteria</taxon>
        <taxon>Sphingomonadales</taxon>
        <taxon>Sphingomonadaceae</taxon>
        <taxon>Sphingomonas</taxon>
    </lineage>
</organism>
<feature type="chain" id="PRO_5020791129" description="DUF4139 domain-containing protein" evidence="1">
    <location>
        <begin position="20"/>
        <end position="526"/>
    </location>
</feature>
<dbReference type="PANTHER" id="PTHR38075">
    <property type="entry name" value="DUF4139 DOMAIN-CONTAINING PROTEIN"/>
    <property type="match status" value="1"/>
</dbReference>
<reference evidence="2 3" key="1">
    <citation type="submission" date="2019-04" db="EMBL/GenBank/DDBJ databases">
        <title>Sphingomonas psychrotolerans sp. nov., isolated from soil in the Tianshan Mountains, Xinjiang, China.</title>
        <authorList>
            <person name="Luo Y."/>
            <person name="Sheng H."/>
        </authorList>
    </citation>
    <scope>NUCLEOTIDE SEQUENCE [LARGE SCALE GENOMIC DNA]</scope>
    <source>
        <strain evidence="2 3">ZFGT-11</strain>
    </source>
</reference>
<evidence type="ECO:0008006" key="4">
    <source>
        <dbReference type="Google" id="ProtNLM"/>
    </source>
</evidence>
<feature type="signal peptide" evidence="1">
    <location>
        <begin position="1"/>
        <end position="19"/>
    </location>
</feature>
<name>A0A4S1XGH4_9SPHN</name>
<dbReference type="EMBL" id="SRXT01000002">
    <property type="protein sequence ID" value="TGX55211.1"/>
    <property type="molecule type" value="Genomic_DNA"/>
</dbReference>
<dbReference type="AlphaFoldDB" id="A0A4S1XGH4"/>
<evidence type="ECO:0000313" key="2">
    <source>
        <dbReference type="EMBL" id="TGX55211.1"/>
    </source>
</evidence>
<evidence type="ECO:0000313" key="3">
    <source>
        <dbReference type="Proteomes" id="UP000306147"/>
    </source>
</evidence>
<dbReference type="OrthoDB" id="7178458at2"/>
<keyword evidence="1" id="KW-0732">Signal</keyword>